<dbReference type="Proteomes" id="UP001049176">
    <property type="component" value="Chromosome 4"/>
</dbReference>
<dbReference type="RefSeq" id="XP_043010720.1">
    <property type="nucleotide sequence ID" value="XM_043152634.1"/>
</dbReference>
<dbReference type="PROSITE" id="PS50181">
    <property type="entry name" value="FBOX"/>
    <property type="match status" value="1"/>
</dbReference>
<dbReference type="InterPro" id="IPR036047">
    <property type="entry name" value="F-box-like_dom_sf"/>
</dbReference>
<proteinExistence type="predicted"/>
<dbReference type="SUPFAM" id="SSF81383">
    <property type="entry name" value="F-box domain"/>
    <property type="match status" value="1"/>
</dbReference>
<organism evidence="2 3">
    <name type="scientific">Marasmius oreades</name>
    <name type="common">fairy-ring Marasmius</name>
    <dbReference type="NCBI Taxonomy" id="181124"/>
    <lineage>
        <taxon>Eukaryota</taxon>
        <taxon>Fungi</taxon>
        <taxon>Dikarya</taxon>
        <taxon>Basidiomycota</taxon>
        <taxon>Agaricomycotina</taxon>
        <taxon>Agaricomycetes</taxon>
        <taxon>Agaricomycetidae</taxon>
        <taxon>Agaricales</taxon>
        <taxon>Marasmiineae</taxon>
        <taxon>Marasmiaceae</taxon>
        <taxon>Marasmius</taxon>
    </lineage>
</organism>
<dbReference type="EMBL" id="CM032184">
    <property type="protein sequence ID" value="KAG7094250.1"/>
    <property type="molecule type" value="Genomic_DNA"/>
</dbReference>
<dbReference type="KEGG" id="more:E1B28_007855"/>
<dbReference type="Pfam" id="PF12937">
    <property type="entry name" value="F-box-like"/>
    <property type="match status" value="1"/>
</dbReference>
<dbReference type="GeneID" id="66076931"/>
<sequence length="539" mass="60585">MQSLPEEIYAAILQHLPLQHVLKLRQVSNHFRDLTYSRDLWIRLLREETKVKRRIPVPRLFRDAHSVNTLSTVELERCVQRSLKLYQNWSSPSPVATRKAFLYTGLTSQWPVPGPASLRIISLHFVTLSSGRSCLLSVAYGQHLEPRTLLFELWDISGSADDASCVAWRDIRLWGGYAVNTTSVVEQGILAVKTPGVEIWGVDLSKAPDSAFVTLKTLSTEVKIVSSFTGTTLLVLGLHDEVKILDIRDPSKETELRHPQPLLPTNQPHVLESIIEHDYIVIVRPITLELYSLEAFRRSEDIQVLSPVIVHTFQWRLDSCRIERDIKHYEQAPATHDRPTPINILVRFSSLFPWPVNLLQHYVLHPNRLYTPLSGSTASTSPRTTAGLVNINLPFRFPPTLHQTISSPIRLFAISDMAVGIYGTAVWIDSHTEEYFLQGETGQRLAGLMLSPATATATTARFSDSEVLAHEDDGLSGDWSAVTLPPRPDDLTDEPTQSHASAVFDVQESDDWNRVAVDECEGRVAVGSINGRITLYEYI</sequence>
<evidence type="ECO:0000259" key="1">
    <source>
        <dbReference type="PROSITE" id="PS50181"/>
    </source>
</evidence>
<dbReference type="Gene3D" id="1.20.1280.50">
    <property type="match status" value="1"/>
</dbReference>
<dbReference type="AlphaFoldDB" id="A0A9P7UUG0"/>
<dbReference type="SMART" id="SM00256">
    <property type="entry name" value="FBOX"/>
    <property type="match status" value="1"/>
</dbReference>
<feature type="domain" description="F-box" evidence="1">
    <location>
        <begin position="1"/>
        <end position="44"/>
    </location>
</feature>
<reference evidence="2" key="1">
    <citation type="journal article" date="2021" name="Genome Biol. Evol.">
        <title>The assembled and annotated genome of the fairy-ring fungus Marasmius oreades.</title>
        <authorList>
            <person name="Hiltunen M."/>
            <person name="Ament-Velasquez S.L."/>
            <person name="Johannesson H."/>
        </authorList>
    </citation>
    <scope>NUCLEOTIDE SEQUENCE</scope>
    <source>
        <strain evidence="2">03SP1</strain>
    </source>
</reference>
<accession>A0A9P7UUG0</accession>
<protein>
    <recommendedName>
        <fullName evidence="1">F-box domain-containing protein</fullName>
    </recommendedName>
</protein>
<dbReference type="OrthoDB" id="3193353at2759"/>
<evidence type="ECO:0000313" key="3">
    <source>
        <dbReference type="Proteomes" id="UP001049176"/>
    </source>
</evidence>
<dbReference type="InterPro" id="IPR001810">
    <property type="entry name" value="F-box_dom"/>
</dbReference>
<comment type="caution">
    <text evidence="2">The sequence shown here is derived from an EMBL/GenBank/DDBJ whole genome shotgun (WGS) entry which is preliminary data.</text>
</comment>
<name>A0A9P7UUG0_9AGAR</name>
<evidence type="ECO:0000313" key="2">
    <source>
        <dbReference type="EMBL" id="KAG7094250.1"/>
    </source>
</evidence>
<gene>
    <name evidence="2" type="ORF">E1B28_007855</name>
</gene>
<keyword evidence="3" id="KW-1185">Reference proteome</keyword>